<keyword evidence="2" id="KW-1185">Reference proteome</keyword>
<protein>
    <submittedName>
        <fullName evidence="1">Uncharacterized protein</fullName>
    </submittedName>
</protein>
<reference evidence="1" key="1">
    <citation type="submission" date="2023-05" db="EMBL/GenBank/DDBJ databases">
        <authorList>
            <person name="Stuckert A."/>
        </authorList>
    </citation>
    <scope>NUCLEOTIDE SEQUENCE</scope>
</reference>
<accession>A0ABN9GQV0</accession>
<sequence length="59" mass="6562">MHTALDGCAQHRHTKQCDYSEAHGHSLQSNSKQHTVNPLIAPMLTPSCPVLLVQCQCFF</sequence>
<evidence type="ECO:0000313" key="2">
    <source>
        <dbReference type="Proteomes" id="UP001162483"/>
    </source>
</evidence>
<name>A0ABN9GQV0_9NEOB</name>
<comment type="caution">
    <text evidence="1">The sequence shown here is derived from an EMBL/GenBank/DDBJ whole genome shotgun (WGS) entry which is preliminary data.</text>
</comment>
<evidence type="ECO:0000313" key="1">
    <source>
        <dbReference type="EMBL" id="CAI9611818.1"/>
    </source>
</evidence>
<organism evidence="1 2">
    <name type="scientific">Staurois parvus</name>
    <dbReference type="NCBI Taxonomy" id="386267"/>
    <lineage>
        <taxon>Eukaryota</taxon>
        <taxon>Metazoa</taxon>
        <taxon>Chordata</taxon>
        <taxon>Craniata</taxon>
        <taxon>Vertebrata</taxon>
        <taxon>Euteleostomi</taxon>
        <taxon>Amphibia</taxon>
        <taxon>Batrachia</taxon>
        <taxon>Anura</taxon>
        <taxon>Neobatrachia</taxon>
        <taxon>Ranoidea</taxon>
        <taxon>Ranidae</taxon>
        <taxon>Staurois</taxon>
    </lineage>
</organism>
<dbReference type="Proteomes" id="UP001162483">
    <property type="component" value="Unassembled WGS sequence"/>
</dbReference>
<gene>
    <name evidence="1" type="ORF">SPARVUS_LOCUS14608296</name>
</gene>
<dbReference type="EMBL" id="CATNWA010019183">
    <property type="protein sequence ID" value="CAI9611818.1"/>
    <property type="molecule type" value="Genomic_DNA"/>
</dbReference>
<proteinExistence type="predicted"/>